<accession>A0A3Q9I974</accession>
<dbReference type="RefSeq" id="WP_126999127.1">
    <property type="nucleotide sequence ID" value="NZ_CP034346.1"/>
</dbReference>
<gene>
    <name evidence="1" type="ORF">EI981_14095</name>
</gene>
<proteinExistence type="predicted"/>
<keyword evidence="2" id="KW-1185">Reference proteome</keyword>
<name>A0A3Q9I974_9BACL</name>
<dbReference type="EMBL" id="CP034346">
    <property type="protein sequence ID" value="AZS15472.1"/>
    <property type="molecule type" value="Genomic_DNA"/>
</dbReference>
<reference evidence="2" key="1">
    <citation type="submission" date="2018-12" db="EMBL/GenBank/DDBJ databases">
        <title>Complete genome sequence of Paenibacillus sp. MBLB1234.</title>
        <authorList>
            <person name="Nam Y.-D."/>
            <person name="Kang J."/>
            <person name="Chung W.-H."/>
            <person name="Park Y.S."/>
        </authorList>
    </citation>
    <scope>NUCLEOTIDE SEQUENCE [LARGE SCALE GENOMIC DNA]</scope>
    <source>
        <strain evidence="2">MBLB1234</strain>
    </source>
</reference>
<dbReference type="OrthoDB" id="2606457at2"/>
<dbReference type="KEGG" id="plut:EI981_14095"/>
<dbReference type="Proteomes" id="UP000270678">
    <property type="component" value="Chromosome"/>
</dbReference>
<organism evidence="1 2">
    <name type="scientific">Paenibacillus lutimineralis</name>
    <dbReference type="NCBI Taxonomy" id="2707005"/>
    <lineage>
        <taxon>Bacteria</taxon>
        <taxon>Bacillati</taxon>
        <taxon>Bacillota</taxon>
        <taxon>Bacilli</taxon>
        <taxon>Bacillales</taxon>
        <taxon>Paenibacillaceae</taxon>
        <taxon>Paenibacillus</taxon>
    </lineage>
</organism>
<dbReference type="AlphaFoldDB" id="A0A3Q9I974"/>
<evidence type="ECO:0000313" key="2">
    <source>
        <dbReference type="Proteomes" id="UP000270678"/>
    </source>
</evidence>
<protein>
    <submittedName>
        <fullName evidence="1">Uncharacterized protein</fullName>
    </submittedName>
</protein>
<evidence type="ECO:0000313" key="1">
    <source>
        <dbReference type="EMBL" id="AZS15472.1"/>
    </source>
</evidence>
<sequence length="140" mass="16181">MSQQRMQFTNDIQAITGGLYYVTLTSSEVPEESYDIVLNAKDGDVLKILRSYRESRAMLRYSEEKVFDLADRFLEEHGNYPLTELTLQLDITRWGSNAELYYTSEDNKTLKYCVVVNFSSNEVVGFSKDVMALLSYNSKR</sequence>